<proteinExistence type="predicted"/>
<gene>
    <name evidence="2" type="ORF">SE18_09385</name>
</gene>
<dbReference type="PATRIC" id="fig|70996.4.peg.4437"/>
<name>A0A0P6XZ38_9CHLR</name>
<comment type="caution">
    <text evidence="2">The sequence shown here is derived from an EMBL/GenBank/DDBJ whole genome shotgun (WGS) entry which is preliminary data.</text>
</comment>
<dbReference type="SFLD" id="SFLDS00003">
    <property type="entry name" value="Haloacid_Dehalogenase"/>
    <property type="match status" value="1"/>
</dbReference>
<dbReference type="AlphaFoldDB" id="A0A0P6XZ38"/>
<dbReference type="InterPro" id="IPR051540">
    <property type="entry name" value="S-2-haloacid_dehalogenase"/>
</dbReference>
<reference evidence="2 3" key="1">
    <citation type="submission" date="2015-07" db="EMBL/GenBank/DDBJ databases">
        <title>Whole genome sequence of Herpetosiphon geysericola DSM 7119.</title>
        <authorList>
            <person name="Hemp J."/>
            <person name="Ward L.M."/>
            <person name="Pace L.A."/>
            <person name="Fischer W.W."/>
        </authorList>
    </citation>
    <scope>NUCLEOTIDE SEQUENCE [LARGE SCALE GENOMIC DNA]</scope>
    <source>
        <strain evidence="2 3">DSM 7119</strain>
    </source>
</reference>
<dbReference type="RefSeq" id="WP_054534184.1">
    <property type="nucleotide sequence ID" value="NZ_LGKP01000015.1"/>
</dbReference>
<dbReference type="SFLD" id="SFLDG01129">
    <property type="entry name" value="C1.5:_HAD__Beta-PGM__Phosphata"/>
    <property type="match status" value="1"/>
</dbReference>
<dbReference type="PANTHER" id="PTHR43316:SF9">
    <property type="entry name" value="ACID DEHALOGENASE, PUTATIVE (AFU_ORTHOLOGUE AFUA_6G14460)-RELATED"/>
    <property type="match status" value="1"/>
</dbReference>
<organism evidence="2 3">
    <name type="scientific">Herpetosiphon geysericola</name>
    <dbReference type="NCBI Taxonomy" id="70996"/>
    <lineage>
        <taxon>Bacteria</taxon>
        <taxon>Bacillati</taxon>
        <taxon>Chloroflexota</taxon>
        <taxon>Chloroflexia</taxon>
        <taxon>Herpetosiphonales</taxon>
        <taxon>Herpetosiphonaceae</taxon>
        <taxon>Herpetosiphon</taxon>
    </lineage>
</organism>
<evidence type="ECO:0000313" key="2">
    <source>
        <dbReference type="EMBL" id="KPL88873.1"/>
    </source>
</evidence>
<dbReference type="InterPro" id="IPR023214">
    <property type="entry name" value="HAD_sf"/>
</dbReference>
<dbReference type="EMBL" id="LGKP01000015">
    <property type="protein sequence ID" value="KPL88873.1"/>
    <property type="molecule type" value="Genomic_DNA"/>
</dbReference>
<dbReference type="Pfam" id="PF13419">
    <property type="entry name" value="HAD_2"/>
    <property type="match status" value="1"/>
</dbReference>
<dbReference type="PANTHER" id="PTHR43316">
    <property type="entry name" value="HYDROLASE, HALOACID DELAHOGENASE-RELATED"/>
    <property type="match status" value="1"/>
</dbReference>
<accession>A0A0P6XZ38</accession>
<dbReference type="InterPro" id="IPR006439">
    <property type="entry name" value="HAD-SF_hydro_IA"/>
</dbReference>
<keyword evidence="1" id="KW-0378">Hydrolase</keyword>
<evidence type="ECO:0000256" key="1">
    <source>
        <dbReference type="ARBA" id="ARBA00022801"/>
    </source>
</evidence>
<dbReference type="GO" id="GO:0019120">
    <property type="term" value="F:hydrolase activity, acting on acid halide bonds, in C-halide compounds"/>
    <property type="evidence" value="ECO:0007669"/>
    <property type="project" value="InterPro"/>
</dbReference>
<dbReference type="STRING" id="70996.SE18_09385"/>
<dbReference type="SUPFAM" id="SSF56784">
    <property type="entry name" value="HAD-like"/>
    <property type="match status" value="1"/>
</dbReference>
<dbReference type="NCBIfam" id="TIGR01428">
    <property type="entry name" value="HAD_type_II"/>
    <property type="match status" value="1"/>
</dbReference>
<dbReference type="InterPro" id="IPR006328">
    <property type="entry name" value="2-HAD"/>
</dbReference>
<dbReference type="PRINTS" id="PR00413">
    <property type="entry name" value="HADHALOGNASE"/>
</dbReference>
<dbReference type="CDD" id="cd02588">
    <property type="entry name" value="HAD_L2-DEX"/>
    <property type="match status" value="1"/>
</dbReference>
<keyword evidence="3" id="KW-1185">Reference proteome</keyword>
<dbReference type="Gene3D" id="3.40.50.1000">
    <property type="entry name" value="HAD superfamily/HAD-like"/>
    <property type="match status" value="1"/>
</dbReference>
<dbReference type="Gene3D" id="1.10.150.750">
    <property type="match status" value="1"/>
</dbReference>
<dbReference type="InterPro" id="IPR036412">
    <property type="entry name" value="HAD-like_sf"/>
</dbReference>
<dbReference type="NCBIfam" id="TIGR01493">
    <property type="entry name" value="HAD-SF-IA-v2"/>
    <property type="match status" value="1"/>
</dbReference>
<sequence>MLNPAQFQVLTFDCYGTLIDWETGLWAALEPIFARYGVDIEQEAALQLYGELESALEAGPYLAYKTVVATVLAQLGQRLGFTPTAEECHEFGLSVKQWPAFADSPAALQRLQQRYKLAIISNVDDDLFAASEQRLGLKFDWIITAQQVQSYKPSLNNFQRAFERLALPQSAILHVAQSLFHDIVPANQLGLNTVWVNRRHSNPGFGATPIAEAQPDLVVPSLAALADSLGC</sequence>
<dbReference type="InterPro" id="IPR041492">
    <property type="entry name" value="HAD_2"/>
</dbReference>
<protein>
    <submittedName>
        <fullName evidence="2">Haloacid dehalogenase</fullName>
    </submittedName>
</protein>
<evidence type="ECO:0000313" key="3">
    <source>
        <dbReference type="Proteomes" id="UP000050277"/>
    </source>
</evidence>
<dbReference type="OrthoDB" id="264363at2"/>
<dbReference type="Proteomes" id="UP000050277">
    <property type="component" value="Unassembled WGS sequence"/>
</dbReference>